<evidence type="ECO:0000256" key="1">
    <source>
        <dbReference type="ARBA" id="ARBA00004173"/>
    </source>
</evidence>
<evidence type="ECO:0000256" key="3">
    <source>
        <dbReference type="ARBA" id="ARBA00022980"/>
    </source>
</evidence>
<dbReference type="PANTHER" id="PTHR28595">
    <property type="entry name" value="39S RIBOSOMAL PROTEIN L54, MITOCHONDRIAL"/>
    <property type="match status" value="1"/>
</dbReference>
<organism evidence="9 10">
    <name type="scientific">Aspergillus sclerotialis</name>
    <dbReference type="NCBI Taxonomy" id="2070753"/>
    <lineage>
        <taxon>Eukaryota</taxon>
        <taxon>Fungi</taxon>
        <taxon>Dikarya</taxon>
        <taxon>Ascomycota</taxon>
        <taxon>Pezizomycotina</taxon>
        <taxon>Eurotiomycetes</taxon>
        <taxon>Eurotiomycetidae</taxon>
        <taxon>Eurotiales</taxon>
        <taxon>Aspergillaceae</taxon>
        <taxon>Aspergillus</taxon>
        <taxon>Aspergillus subgen. Polypaecilum</taxon>
    </lineage>
</organism>
<evidence type="ECO:0000313" key="9">
    <source>
        <dbReference type="EMBL" id="RJE23055.1"/>
    </source>
</evidence>
<evidence type="ECO:0000256" key="8">
    <source>
        <dbReference type="SAM" id="MobiDB-lite"/>
    </source>
</evidence>
<gene>
    <name evidence="9" type="ORF">PHISCL_04620</name>
</gene>
<dbReference type="GO" id="GO:0003735">
    <property type="term" value="F:structural constituent of ribosome"/>
    <property type="evidence" value="ECO:0007669"/>
    <property type="project" value="TreeGrafter"/>
</dbReference>
<dbReference type="Proteomes" id="UP000266188">
    <property type="component" value="Unassembled WGS sequence"/>
</dbReference>
<proteinExistence type="inferred from homology"/>
<evidence type="ECO:0000313" key="10">
    <source>
        <dbReference type="Proteomes" id="UP000266188"/>
    </source>
</evidence>
<evidence type="ECO:0000256" key="5">
    <source>
        <dbReference type="ARBA" id="ARBA00023274"/>
    </source>
</evidence>
<reference evidence="10" key="1">
    <citation type="submission" date="2017-02" db="EMBL/GenBank/DDBJ databases">
        <authorList>
            <person name="Tafer H."/>
            <person name="Lopandic K."/>
        </authorList>
    </citation>
    <scope>NUCLEOTIDE SEQUENCE [LARGE SCALE GENOMIC DNA]</scope>
    <source>
        <strain evidence="10">CBS 366.77</strain>
    </source>
</reference>
<feature type="compositionally biased region" description="Polar residues" evidence="8">
    <location>
        <begin position="21"/>
        <end position="40"/>
    </location>
</feature>
<feature type="region of interest" description="Disordered" evidence="8">
    <location>
        <begin position="145"/>
        <end position="242"/>
    </location>
</feature>
<dbReference type="OrthoDB" id="10252718at2759"/>
<keyword evidence="3" id="KW-0689">Ribosomal protein</keyword>
<evidence type="ECO:0000256" key="4">
    <source>
        <dbReference type="ARBA" id="ARBA00023128"/>
    </source>
</evidence>
<evidence type="ECO:0000256" key="6">
    <source>
        <dbReference type="ARBA" id="ARBA00033752"/>
    </source>
</evidence>
<feature type="compositionally biased region" description="Basic and acidic residues" evidence="8">
    <location>
        <begin position="214"/>
        <end position="227"/>
    </location>
</feature>
<feature type="compositionally biased region" description="Polar residues" evidence="8">
    <location>
        <begin position="76"/>
        <end position="90"/>
    </location>
</feature>
<comment type="subcellular location">
    <subcellularLocation>
        <location evidence="1">Mitochondrion</location>
    </subcellularLocation>
</comment>
<keyword evidence="5" id="KW-0687">Ribonucleoprotein</keyword>
<feature type="compositionally biased region" description="Low complexity" evidence="8">
    <location>
        <begin position="64"/>
        <end position="75"/>
    </location>
</feature>
<dbReference type="AlphaFoldDB" id="A0A3A2ZYR5"/>
<protein>
    <recommendedName>
        <fullName evidence="7">Large ribosomal subunit protein mL54</fullName>
    </recommendedName>
</protein>
<comment type="similarity">
    <text evidence="6">Belongs to the mitochondrion-specific ribosomal protein mL54 family.</text>
</comment>
<accession>A0A3A2ZYR5</accession>
<keyword evidence="10" id="KW-1185">Reference proteome</keyword>
<evidence type="ECO:0000256" key="2">
    <source>
        <dbReference type="ARBA" id="ARBA00022946"/>
    </source>
</evidence>
<dbReference type="GO" id="GO:0005762">
    <property type="term" value="C:mitochondrial large ribosomal subunit"/>
    <property type="evidence" value="ECO:0007669"/>
    <property type="project" value="TreeGrafter"/>
</dbReference>
<feature type="region of interest" description="Disordered" evidence="8">
    <location>
        <begin position="21"/>
        <end position="116"/>
    </location>
</feature>
<dbReference type="EMBL" id="MVGC01000138">
    <property type="protein sequence ID" value="RJE23055.1"/>
    <property type="molecule type" value="Genomic_DNA"/>
</dbReference>
<name>A0A3A2ZYR5_9EURO</name>
<keyword evidence="2" id="KW-0809">Transit peptide</keyword>
<dbReference type="PANTHER" id="PTHR28595:SF1">
    <property type="entry name" value="LARGE RIBOSOMAL SUBUNIT PROTEIN ML54"/>
    <property type="match status" value="1"/>
</dbReference>
<keyword evidence="4" id="KW-0496">Mitochondrion</keyword>
<dbReference type="InterPro" id="IPR013870">
    <property type="entry name" value="Ribosomal_mL54"/>
</dbReference>
<comment type="caution">
    <text evidence="9">The sequence shown here is derived from an EMBL/GenBank/DDBJ whole genome shotgun (WGS) entry which is preliminary data.</text>
</comment>
<dbReference type="STRING" id="2070753.A0A3A2ZYR5"/>
<dbReference type="Pfam" id="PF08561">
    <property type="entry name" value="Ribosomal_L37"/>
    <property type="match status" value="1"/>
</dbReference>
<evidence type="ECO:0000256" key="7">
    <source>
        <dbReference type="ARBA" id="ARBA00035179"/>
    </source>
</evidence>
<sequence length="242" mass="26729">MICHRCRTTILSRFHQQHTFSWSASSSARQLPIQRSQFRNYSDGKPSTAPSSPPNPRQPAAGDSTTPSAVSSATPGISQPLSTPQEPHTNASPEKPSKPAPSRPVSSCPPGTRLQGLNFFKNKPDLYALEDSEYPDWLWTLLDDSKGKPGASKGVDTSSMNRHQRKRHEKKMAARAATLPPQIPAHHQGTDITPAQYNRGEQEAGDILEQASESLEKRTEVTRSAREARRKGIRQDNFLKSL</sequence>